<dbReference type="PROSITE" id="PS51635">
    <property type="entry name" value="PNPLA"/>
    <property type="match status" value="1"/>
</dbReference>
<feature type="short sequence motif" description="GXSXG" evidence="4">
    <location>
        <begin position="65"/>
        <end position="69"/>
    </location>
</feature>
<sequence>MKKIFLFLGFIIGIFSHSQVKENLVIPPHPKIGLSLSGGGAKGFAHIGVLKVLDSMGVKVNYIGGTSMGAIIGGLYATGYSGKEIENIVLNTDFYNVLSSSSPRQQTSFFSKNVDKYLLKIPLQKGKIVLPSSISSGQKNLAMFKELFRHYSSVQDFSKLPIPFFCIATNIETGEAKQLESGDLSKAIMASSAFPGLLDPVKIGDSLYVDGGITINYPSGPLKKKGMDIVIGVNLDQGFDKRDQLNNIVSILNQIITFGIAKETRKQLPYTDVNIQPVLTGVGVTSFDEKGKTIKAGYDEAMRYSGILKQLPKKESLYVSDKKPILSEVYKIDDFEIANDNIYNKDYIKGKMGLKTPYQYTYSNINEKIDKLYATNNYSFINYDIVNDNGRNILKMDVAEDPNRLFLKFGLHYDEIFKTGLLTNITAKRALFKNSTASLDVVFGDKFRYYFNYLMDNGYIPGFGIYSSGMKFDLKDGDANIYQTWDWFRNEIYIQSVWKDRYAIGGGISYDIFSRRISGQKNTFHYYNPYVFIKSDTQDNTEFPTRGIYIDIQAKAQDIFNKNSQFEDKGAQITGNIKLNFRFSDRLTYRISGFMGVTFGEVPEFYKYRLGGIFEQNLGSFVSFDGLQFGQKMDNNVLRISNNFQYRILKNYYLIASYNTASLFPNIKNTEFLSFRNNSVGLTAGYSSPFGQIKLNYSQPLSKGEKGIFNVVLGHWF</sequence>
<dbReference type="GO" id="GO:0016787">
    <property type="term" value="F:hydrolase activity"/>
    <property type="evidence" value="ECO:0007669"/>
    <property type="project" value="UniProtKB-UniRule"/>
</dbReference>
<dbReference type="CDD" id="cd07205">
    <property type="entry name" value="Pat_PNPLA6_PNPLA7_NTE1_like"/>
    <property type="match status" value="1"/>
</dbReference>
<dbReference type="GO" id="GO:0016042">
    <property type="term" value="P:lipid catabolic process"/>
    <property type="evidence" value="ECO:0007669"/>
    <property type="project" value="UniProtKB-UniRule"/>
</dbReference>
<keyword evidence="2 4" id="KW-0442">Lipid degradation</keyword>
<dbReference type="PANTHER" id="PTHR14226:SF29">
    <property type="entry name" value="NEUROPATHY TARGET ESTERASE SWS"/>
    <property type="match status" value="1"/>
</dbReference>
<feature type="short sequence motif" description="DGA/G" evidence="4">
    <location>
        <begin position="210"/>
        <end position="212"/>
    </location>
</feature>
<dbReference type="RefSeq" id="WP_070905084.1">
    <property type="nucleotide sequence ID" value="NZ_CP016378.1"/>
</dbReference>
<evidence type="ECO:0000256" key="2">
    <source>
        <dbReference type="ARBA" id="ARBA00022963"/>
    </source>
</evidence>
<evidence type="ECO:0000256" key="1">
    <source>
        <dbReference type="ARBA" id="ARBA00022801"/>
    </source>
</evidence>
<feature type="active site" description="Proton acceptor" evidence="4">
    <location>
        <position position="210"/>
    </location>
</feature>
<evidence type="ECO:0000313" key="7">
    <source>
        <dbReference type="Proteomes" id="UP000188947"/>
    </source>
</evidence>
<proteinExistence type="predicted"/>
<dbReference type="OrthoDB" id="9770965at2"/>
<keyword evidence="3 4" id="KW-0443">Lipid metabolism</keyword>
<dbReference type="EMBL" id="MPOG01000019">
    <property type="protein sequence ID" value="OOH93225.1"/>
    <property type="molecule type" value="Genomic_DNA"/>
</dbReference>
<protein>
    <submittedName>
        <fullName evidence="6">Patatin</fullName>
    </submittedName>
</protein>
<feature type="short sequence motif" description="GXGXXG" evidence="4">
    <location>
        <begin position="38"/>
        <end position="43"/>
    </location>
</feature>
<dbReference type="InterPro" id="IPR002641">
    <property type="entry name" value="PNPLA_dom"/>
</dbReference>
<dbReference type="Pfam" id="PF19143">
    <property type="entry name" value="Omp85_2"/>
    <property type="match status" value="1"/>
</dbReference>
<evidence type="ECO:0000256" key="3">
    <source>
        <dbReference type="ARBA" id="ARBA00023098"/>
    </source>
</evidence>
<evidence type="ECO:0000256" key="4">
    <source>
        <dbReference type="PROSITE-ProRule" id="PRU01161"/>
    </source>
</evidence>
<dbReference type="PANTHER" id="PTHR14226">
    <property type="entry name" value="NEUROPATHY TARGET ESTERASE/SWISS CHEESE D.MELANOGASTER"/>
    <property type="match status" value="1"/>
</dbReference>
<dbReference type="AlphaFoldDB" id="A0A1T3F1L7"/>
<dbReference type="eggNOG" id="COG4775">
    <property type="taxonomic scope" value="Bacteria"/>
</dbReference>
<evidence type="ECO:0000259" key="5">
    <source>
        <dbReference type="PROSITE" id="PS51635"/>
    </source>
</evidence>
<dbReference type="InterPro" id="IPR043864">
    <property type="entry name" value="Omp85-like_dom"/>
</dbReference>
<feature type="domain" description="PNPLA" evidence="5">
    <location>
        <begin position="34"/>
        <end position="223"/>
    </location>
</feature>
<feature type="active site" description="Nucleophile" evidence="4">
    <location>
        <position position="67"/>
    </location>
</feature>
<dbReference type="STRING" id="238.BBD35_05315"/>
<gene>
    <name evidence="6" type="ORF">BMF97_17320</name>
</gene>
<dbReference type="Pfam" id="PF01734">
    <property type="entry name" value="Patatin"/>
    <property type="match status" value="1"/>
</dbReference>
<dbReference type="InterPro" id="IPR016035">
    <property type="entry name" value="Acyl_Trfase/lysoPLipase"/>
</dbReference>
<accession>A0A1T3F1L7</accession>
<reference evidence="6 7" key="1">
    <citation type="submission" date="2016-11" db="EMBL/GenBank/DDBJ databases">
        <title>Genome sequence and comparative genomic analysis of clinical strain Elizabethkingia meningoseptica 61421 PRCM.</title>
        <authorList>
            <person name="Wang M."/>
            <person name="Hu S."/>
            <person name="Cao L."/>
            <person name="Jiang T."/>
            <person name="Zhou Y."/>
            <person name="Ming D."/>
        </authorList>
    </citation>
    <scope>NUCLEOTIDE SEQUENCE [LARGE SCALE GENOMIC DNA]</scope>
    <source>
        <strain evidence="6 7">61421 PRCM</strain>
    </source>
</reference>
<evidence type="ECO:0000313" key="6">
    <source>
        <dbReference type="EMBL" id="OOH93225.1"/>
    </source>
</evidence>
<keyword evidence="7" id="KW-1185">Reference proteome</keyword>
<name>A0A1T3F1L7_ELIME</name>
<dbReference type="InterPro" id="IPR050301">
    <property type="entry name" value="NTE"/>
</dbReference>
<organism evidence="6 7">
    <name type="scientific">Elizabethkingia meningoseptica</name>
    <name type="common">Chryseobacterium meningosepticum</name>
    <dbReference type="NCBI Taxonomy" id="238"/>
    <lineage>
        <taxon>Bacteria</taxon>
        <taxon>Pseudomonadati</taxon>
        <taxon>Bacteroidota</taxon>
        <taxon>Flavobacteriia</taxon>
        <taxon>Flavobacteriales</taxon>
        <taxon>Weeksellaceae</taxon>
        <taxon>Elizabethkingia</taxon>
    </lineage>
</organism>
<dbReference type="Gene3D" id="3.40.1090.10">
    <property type="entry name" value="Cytosolic phospholipase A2 catalytic domain"/>
    <property type="match status" value="1"/>
</dbReference>
<dbReference type="eggNOG" id="COG1752">
    <property type="taxonomic scope" value="Bacteria"/>
</dbReference>
<comment type="caution">
    <text evidence="6">The sequence shown here is derived from an EMBL/GenBank/DDBJ whole genome shotgun (WGS) entry which is preliminary data.</text>
</comment>
<keyword evidence="1 4" id="KW-0378">Hydrolase</keyword>
<dbReference type="Proteomes" id="UP000188947">
    <property type="component" value="Unassembled WGS sequence"/>
</dbReference>
<dbReference type="SUPFAM" id="SSF52151">
    <property type="entry name" value="FabD/lysophospholipase-like"/>
    <property type="match status" value="1"/>
</dbReference>